<dbReference type="PROSITE" id="PS50853">
    <property type="entry name" value="FN3"/>
    <property type="match status" value="2"/>
</dbReference>
<dbReference type="InterPro" id="IPR017853">
    <property type="entry name" value="GH"/>
</dbReference>
<reference evidence="13 14" key="1">
    <citation type="submission" date="2010-07" db="EMBL/GenBank/DDBJ databases">
        <title>The draft genome of Paenibacillus curdlanolyticus YK9.</title>
        <authorList>
            <consortium name="US DOE Joint Genome Institute (JGI-PGF)"/>
            <person name="Lucas S."/>
            <person name="Copeland A."/>
            <person name="Lapidus A."/>
            <person name="Cheng J.-F."/>
            <person name="Bruce D."/>
            <person name="Goodwin L."/>
            <person name="Pitluck S."/>
            <person name="Land M.L."/>
            <person name="Hauser L."/>
            <person name="Chang Y.-J."/>
            <person name="Jeffries C."/>
            <person name="Anderson I.J."/>
            <person name="Johnson E."/>
            <person name="Loganathan U."/>
            <person name="Mulhopadhyay B."/>
            <person name="Kyrpides N."/>
            <person name="Woyke T.J."/>
        </authorList>
    </citation>
    <scope>NUCLEOTIDE SEQUENCE [LARGE SCALE GENOMIC DNA]</scope>
    <source>
        <strain evidence="13 14">YK9</strain>
    </source>
</reference>
<dbReference type="Proteomes" id="UP000005387">
    <property type="component" value="Unassembled WGS sequence"/>
</dbReference>
<dbReference type="CDD" id="cd12215">
    <property type="entry name" value="ChiC_BD"/>
    <property type="match status" value="1"/>
</dbReference>
<dbReference type="InterPro" id="IPR036573">
    <property type="entry name" value="CBM_sf_5/12"/>
</dbReference>
<dbReference type="InterPro" id="IPR011583">
    <property type="entry name" value="Chitinase_II/V-like_cat"/>
</dbReference>
<accession>E0I4H5</accession>
<comment type="similarity">
    <text evidence="2">Belongs to the glycosyl hydrolase 18 family. Chitinase class II subfamily.</text>
</comment>
<dbReference type="Gene3D" id="2.60.40.10">
    <property type="entry name" value="Immunoglobulins"/>
    <property type="match status" value="2"/>
</dbReference>
<dbReference type="EC" id="3.2.1.14" evidence="3"/>
<dbReference type="SUPFAM" id="SSF49265">
    <property type="entry name" value="Fibronectin type III"/>
    <property type="match status" value="1"/>
</dbReference>
<dbReference type="InterPro" id="IPR029070">
    <property type="entry name" value="Chitinase_insertion_sf"/>
</dbReference>
<proteinExistence type="inferred from homology"/>
<dbReference type="SUPFAM" id="SSF54556">
    <property type="entry name" value="Chitinase insertion domain"/>
    <property type="match status" value="1"/>
</dbReference>
<dbReference type="InterPro" id="IPR003961">
    <property type="entry name" value="FN3_dom"/>
</dbReference>
<evidence type="ECO:0000256" key="8">
    <source>
        <dbReference type="ARBA" id="ARBA00023326"/>
    </source>
</evidence>
<dbReference type="InterPro" id="IPR036116">
    <property type="entry name" value="FN3_sf"/>
</dbReference>
<evidence type="ECO:0000256" key="5">
    <source>
        <dbReference type="ARBA" id="ARBA00023024"/>
    </source>
</evidence>
<dbReference type="Pfam" id="PF00041">
    <property type="entry name" value="fn3"/>
    <property type="match status" value="2"/>
</dbReference>
<evidence type="ECO:0000256" key="9">
    <source>
        <dbReference type="RuleBase" id="RU000489"/>
    </source>
</evidence>
<dbReference type="SMART" id="SM00060">
    <property type="entry name" value="FN3"/>
    <property type="match status" value="2"/>
</dbReference>
<dbReference type="GO" id="GO:0008061">
    <property type="term" value="F:chitin binding"/>
    <property type="evidence" value="ECO:0007669"/>
    <property type="project" value="InterPro"/>
</dbReference>
<dbReference type="InterPro" id="IPR003610">
    <property type="entry name" value="CBM5/12"/>
</dbReference>
<feature type="signal peptide" evidence="10">
    <location>
        <begin position="1"/>
        <end position="33"/>
    </location>
</feature>
<dbReference type="PANTHER" id="PTHR11177:SF317">
    <property type="entry name" value="CHITINASE 12-RELATED"/>
    <property type="match status" value="1"/>
</dbReference>
<dbReference type="PANTHER" id="PTHR11177">
    <property type="entry name" value="CHITINASE"/>
    <property type="match status" value="1"/>
</dbReference>
<dbReference type="FunFam" id="3.20.20.80:FF:000153">
    <property type="entry name" value="Chitinase A1"/>
    <property type="match status" value="1"/>
</dbReference>
<evidence type="ECO:0000313" key="14">
    <source>
        <dbReference type="Proteomes" id="UP000005387"/>
    </source>
</evidence>
<dbReference type="InterPro" id="IPR050314">
    <property type="entry name" value="Glycosyl_Hydrlase_18"/>
</dbReference>
<dbReference type="CDD" id="cd12214">
    <property type="entry name" value="ChiA1_BD"/>
    <property type="match status" value="1"/>
</dbReference>
<protein>
    <recommendedName>
        <fullName evidence="3">chitinase</fullName>
        <ecNumber evidence="3">3.2.1.14</ecNumber>
    </recommendedName>
</protein>
<organism evidence="13 14">
    <name type="scientific">Paenibacillus curdlanolyticus YK9</name>
    <dbReference type="NCBI Taxonomy" id="717606"/>
    <lineage>
        <taxon>Bacteria</taxon>
        <taxon>Bacillati</taxon>
        <taxon>Bacillota</taxon>
        <taxon>Bacilli</taxon>
        <taxon>Bacillales</taxon>
        <taxon>Paenibacillaceae</taxon>
        <taxon>Paenibacillus</taxon>
    </lineage>
</organism>
<dbReference type="STRING" id="717606.PaecuDRAFT_0017"/>
<name>E0I4H5_9BACL</name>
<dbReference type="PROSITE" id="PS01095">
    <property type="entry name" value="GH18_1"/>
    <property type="match status" value="1"/>
</dbReference>
<keyword evidence="4 9" id="KW-0378">Hydrolase</keyword>
<feature type="chain" id="PRO_5039710898" description="chitinase" evidence="10">
    <location>
        <begin position="34"/>
        <end position="768"/>
    </location>
</feature>
<evidence type="ECO:0000256" key="1">
    <source>
        <dbReference type="ARBA" id="ARBA00000822"/>
    </source>
</evidence>
<evidence type="ECO:0000259" key="11">
    <source>
        <dbReference type="PROSITE" id="PS50853"/>
    </source>
</evidence>
<evidence type="ECO:0000313" key="13">
    <source>
        <dbReference type="EMBL" id="EFM12506.1"/>
    </source>
</evidence>
<comment type="catalytic activity">
    <reaction evidence="1">
        <text>Random endo-hydrolysis of N-acetyl-beta-D-glucosaminide (1-&gt;4)-beta-linkages in chitin and chitodextrins.</text>
        <dbReference type="EC" id="3.2.1.14"/>
    </reaction>
</comment>
<dbReference type="InterPro" id="IPR001223">
    <property type="entry name" value="Glyco_hydro18_cat"/>
</dbReference>
<keyword evidence="7 9" id="KW-0326">Glycosidase</keyword>
<dbReference type="Pfam" id="PF00704">
    <property type="entry name" value="Glyco_hydro_18"/>
    <property type="match status" value="1"/>
</dbReference>
<evidence type="ECO:0000259" key="12">
    <source>
        <dbReference type="PROSITE" id="PS51910"/>
    </source>
</evidence>
<feature type="domain" description="GH18" evidence="12">
    <location>
        <begin position="41"/>
        <end position="460"/>
    </location>
</feature>
<evidence type="ECO:0000256" key="7">
    <source>
        <dbReference type="ARBA" id="ARBA00023295"/>
    </source>
</evidence>
<dbReference type="PROSITE" id="PS51910">
    <property type="entry name" value="GH18_2"/>
    <property type="match status" value="1"/>
</dbReference>
<dbReference type="Gene3D" id="2.10.10.20">
    <property type="entry name" value="Carbohydrate-binding module superfamily 5/12"/>
    <property type="match status" value="2"/>
</dbReference>
<dbReference type="GO" id="GO:0030246">
    <property type="term" value="F:carbohydrate binding"/>
    <property type="evidence" value="ECO:0007669"/>
    <property type="project" value="InterPro"/>
</dbReference>
<dbReference type="eggNOG" id="COG3325">
    <property type="taxonomic scope" value="Bacteria"/>
</dbReference>
<gene>
    <name evidence="13" type="ORF">PaecuDRAFT_0017</name>
</gene>
<dbReference type="GO" id="GO:0000272">
    <property type="term" value="P:polysaccharide catabolic process"/>
    <property type="evidence" value="ECO:0007669"/>
    <property type="project" value="UniProtKB-KW"/>
</dbReference>
<evidence type="ECO:0000256" key="2">
    <source>
        <dbReference type="ARBA" id="ARBA00009121"/>
    </source>
</evidence>
<keyword evidence="5" id="KW-0146">Chitin degradation</keyword>
<feature type="domain" description="Fibronectin type-III" evidence="11">
    <location>
        <begin position="630"/>
        <end position="716"/>
    </location>
</feature>
<dbReference type="SUPFAM" id="SSF51055">
    <property type="entry name" value="Carbohydrate binding domain"/>
    <property type="match status" value="2"/>
</dbReference>
<feature type="domain" description="Fibronectin type-III" evidence="11">
    <location>
        <begin position="473"/>
        <end position="558"/>
    </location>
</feature>
<evidence type="ECO:0000256" key="3">
    <source>
        <dbReference type="ARBA" id="ARBA00012729"/>
    </source>
</evidence>
<keyword evidence="8" id="KW-0624">Polysaccharide degradation</keyword>
<dbReference type="RefSeq" id="WP_006036035.1">
    <property type="nucleotide sequence ID" value="NZ_AEDD01000001.1"/>
</dbReference>
<dbReference type="EMBL" id="AEDD01000001">
    <property type="protein sequence ID" value="EFM12506.1"/>
    <property type="molecule type" value="Genomic_DNA"/>
</dbReference>
<evidence type="ECO:0000256" key="10">
    <source>
        <dbReference type="SAM" id="SignalP"/>
    </source>
</evidence>
<dbReference type="GO" id="GO:0008843">
    <property type="term" value="F:endochitinase activity"/>
    <property type="evidence" value="ECO:0007669"/>
    <property type="project" value="UniProtKB-EC"/>
</dbReference>
<dbReference type="GO" id="GO:0006032">
    <property type="term" value="P:chitin catabolic process"/>
    <property type="evidence" value="ECO:0007669"/>
    <property type="project" value="UniProtKB-KW"/>
</dbReference>
<dbReference type="Gene3D" id="3.10.50.10">
    <property type="match status" value="1"/>
</dbReference>
<keyword evidence="10" id="KW-0732">Signal</keyword>
<dbReference type="Pfam" id="PF02839">
    <property type="entry name" value="CBM_5_12"/>
    <property type="match status" value="2"/>
</dbReference>
<dbReference type="InterPro" id="IPR001579">
    <property type="entry name" value="Glyco_hydro_18_chit_AS"/>
</dbReference>
<dbReference type="SUPFAM" id="SSF51445">
    <property type="entry name" value="(Trans)glycosidases"/>
    <property type="match status" value="1"/>
</dbReference>
<dbReference type="OrthoDB" id="9775889at2"/>
<dbReference type="SMART" id="SM00636">
    <property type="entry name" value="Glyco_18"/>
    <property type="match status" value="1"/>
</dbReference>
<keyword evidence="14" id="KW-1185">Reference proteome</keyword>
<dbReference type="CDD" id="cd00063">
    <property type="entry name" value="FN3"/>
    <property type="match status" value="2"/>
</dbReference>
<sequence length="768" mass="79626">MKTLFAHTKRSVLVMLAVLLAATLGTIASPAQQSEAAAANYKVVGYFPAWGAYGRTYNVSDIDGSKLTHINYAFADICWNGTHGNPDPTGPNPVTWSCQDEVGNISVPNGTIVLGDPWIDAQKAYPGDTWDQPLKGNINQLNKLKQQYTHLKTIISVGGWSWSNRFSDVAATAATRSTFAKSAVAFIRHYGFDGVDLDWEYPVGGGLAGNSVRPDDKHNYTLLLQEIRKELNTAGAADGKSYSLTIASGASPAYASNTELGEIAKSVDWINIMTYDFNGAFNPKSAHNAPLYADPAAVAANIPDASTFNIASAVQGHLNAGVPASKVVLGLPFYGRGWKGCAAGPNGDGQYQTCNGAPAGTWEAGSFDYGDLAAKYVNKNGFVRYWNDASKVPYLYQASTGTYISYDDEQSFGYKINYIKSLGLGGGMFWELSSDCRVSPNYSCSGTKLLDVLANGLNGGGITPPADQTAPTAPGTPSATNVGSTSVTIAWGASTDNVGVTSYDVYRGTTLATTVGGASATISGLTADTTYTFTVKAKDAAGNVSAASAPLTVKTATSGGGTTGCSDPAWSATTVYTVGQRAVYNGIVYEAKWWTQGDRPDLSGASGVWKTIGACGTGGGGTTDTTAPTAPSGLAVTAVTQTSISLAWNASTDNSGSVAGYDVYNGTALVASVTGLNATVSGLTAGTTYSFTVKAKDSAGNVSAASAAVSGKTSDAGTTNPSNAWVANHAYKVGDIVTYNGKSYQCLQAHTSLVGWEPATTAALWKLL</sequence>
<dbReference type="eggNOG" id="COG4733">
    <property type="taxonomic scope" value="Bacteria"/>
</dbReference>
<dbReference type="eggNOG" id="COG3979">
    <property type="taxonomic scope" value="Bacteria"/>
</dbReference>
<dbReference type="SMART" id="SM00495">
    <property type="entry name" value="ChtBD3"/>
    <property type="match status" value="2"/>
</dbReference>
<dbReference type="Gene3D" id="3.20.20.80">
    <property type="entry name" value="Glycosidases"/>
    <property type="match status" value="1"/>
</dbReference>
<dbReference type="GO" id="GO:0005576">
    <property type="term" value="C:extracellular region"/>
    <property type="evidence" value="ECO:0007669"/>
    <property type="project" value="InterPro"/>
</dbReference>
<dbReference type="CDD" id="cd06548">
    <property type="entry name" value="GH18_chitinase"/>
    <property type="match status" value="1"/>
</dbReference>
<evidence type="ECO:0000256" key="4">
    <source>
        <dbReference type="ARBA" id="ARBA00022801"/>
    </source>
</evidence>
<dbReference type="InterPro" id="IPR013783">
    <property type="entry name" value="Ig-like_fold"/>
</dbReference>
<dbReference type="AlphaFoldDB" id="E0I4H5"/>
<keyword evidence="6" id="KW-0119">Carbohydrate metabolism</keyword>
<evidence type="ECO:0000256" key="6">
    <source>
        <dbReference type="ARBA" id="ARBA00023277"/>
    </source>
</evidence>